<keyword evidence="2" id="KW-1185">Reference proteome</keyword>
<feature type="non-terminal residue" evidence="1">
    <location>
        <position position="47"/>
    </location>
</feature>
<accession>A0A8T1Y6F3</accession>
<evidence type="ECO:0000313" key="1">
    <source>
        <dbReference type="EMBL" id="KAG7542706.1"/>
    </source>
</evidence>
<gene>
    <name evidence="1" type="ORF">ISN45_Aa07g026640</name>
</gene>
<organism evidence="1 2">
    <name type="scientific">Arabidopsis thaliana x Arabidopsis arenosa</name>
    <dbReference type="NCBI Taxonomy" id="1240361"/>
    <lineage>
        <taxon>Eukaryota</taxon>
        <taxon>Viridiplantae</taxon>
        <taxon>Streptophyta</taxon>
        <taxon>Embryophyta</taxon>
        <taxon>Tracheophyta</taxon>
        <taxon>Spermatophyta</taxon>
        <taxon>Magnoliopsida</taxon>
        <taxon>eudicotyledons</taxon>
        <taxon>Gunneridae</taxon>
        <taxon>Pentapetalae</taxon>
        <taxon>rosids</taxon>
        <taxon>malvids</taxon>
        <taxon>Brassicales</taxon>
        <taxon>Brassicaceae</taxon>
        <taxon>Camelineae</taxon>
        <taxon>Arabidopsis</taxon>
    </lineage>
</organism>
<evidence type="ECO:0000313" key="2">
    <source>
        <dbReference type="Proteomes" id="UP000694240"/>
    </source>
</evidence>
<dbReference type="Proteomes" id="UP000694240">
    <property type="component" value="Chromosome 12"/>
</dbReference>
<reference evidence="1 2" key="1">
    <citation type="submission" date="2020-12" db="EMBL/GenBank/DDBJ databases">
        <title>Concerted genomic and epigenomic changes stabilize Arabidopsis allopolyploids.</title>
        <authorList>
            <person name="Chen Z."/>
        </authorList>
    </citation>
    <scope>NUCLEOTIDE SEQUENCE [LARGE SCALE GENOMIC DNA]</scope>
    <source>
        <strain evidence="1">Allo738</strain>
        <tissue evidence="1">Leaf</tissue>
    </source>
</reference>
<sequence length="47" mass="5711">MRQRQTQVRLFVWSPQSPATTKRTTTCGNVCRRRCRCCLRRRNEQIK</sequence>
<dbReference type="EMBL" id="JAEFBK010000012">
    <property type="protein sequence ID" value="KAG7542706.1"/>
    <property type="molecule type" value="Genomic_DNA"/>
</dbReference>
<dbReference type="AlphaFoldDB" id="A0A8T1Y6F3"/>
<comment type="caution">
    <text evidence="1">The sequence shown here is derived from an EMBL/GenBank/DDBJ whole genome shotgun (WGS) entry which is preliminary data.</text>
</comment>
<name>A0A8T1Y6F3_9BRAS</name>
<proteinExistence type="predicted"/>
<protein>
    <submittedName>
        <fullName evidence="1">Uncharacterized protein</fullName>
    </submittedName>
</protein>